<dbReference type="Proteomes" id="UP000593846">
    <property type="component" value="Chromosome"/>
</dbReference>
<dbReference type="PANTHER" id="PTHR43510:SF1">
    <property type="entry name" value="AMINOTRANSFERASE FUNCTION, HYPOTHETICAL (EUROFUNG)"/>
    <property type="match status" value="1"/>
</dbReference>
<dbReference type="GO" id="GO:0008483">
    <property type="term" value="F:transaminase activity"/>
    <property type="evidence" value="ECO:0007669"/>
    <property type="project" value="UniProtKB-KW"/>
</dbReference>
<dbReference type="Gene3D" id="3.90.1150.10">
    <property type="entry name" value="Aspartate Aminotransferase, domain 1"/>
    <property type="match status" value="1"/>
</dbReference>
<gene>
    <name evidence="2" type="ORF">IM676_12385</name>
</gene>
<dbReference type="KEGG" id="aee:IM676_12385"/>
<dbReference type="RefSeq" id="WP_200987198.1">
    <property type="nucleotide sequence ID" value="NZ_CP063311.1"/>
</dbReference>
<reference evidence="3" key="1">
    <citation type="submission" date="2020-10" db="EMBL/GenBank/DDBJ databases">
        <title>Genome-based taxonomic classification of the species Anabaenopsis elenkinii.</title>
        <authorList>
            <person name="Delbaje E."/>
            <person name="Andreote A.P.D."/>
            <person name="Pellegrinetti T.A."/>
            <person name="Cruz R.B."/>
            <person name="Branco L.H.Z."/>
            <person name="Fiore M.F."/>
        </authorList>
    </citation>
    <scope>NUCLEOTIDE SEQUENCE [LARGE SCALE GENOMIC DNA]</scope>
    <source>
        <strain evidence="3">CCIBt3563</strain>
    </source>
</reference>
<dbReference type="SUPFAM" id="SSF53383">
    <property type="entry name" value="PLP-dependent transferases"/>
    <property type="match status" value="1"/>
</dbReference>
<proteinExistence type="predicted"/>
<dbReference type="GO" id="GO:0030170">
    <property type="term" value="F:pyridoxal phosphate binding"/>
    <property type="evidence" value="ECO:0007669"/>
    <property type="project" value="InterPro"/>
</dbReference>
<sequence length="393" mass="45374">MLKYTNLTQHEKLALEQEFNYTNAFNQISQPGYQIPTIDQLPRLWLETEKNKQQIFEERFLEVFYGIRGIRSGLNSGNIMLHYAASIAIVHVANYLSNHHLSVSLIEPCFDSIFQVLRNQNVKVSALPEELLYDSSRIYDNLLYHVKTDAIFLVDPNNPTGFTTLGDHNRHAFNEIIRFCKEQDKLLIFDHCFAPFLLLDSQISLYDTYDVLEKSGISYIVIEDTGKFFPTQGIKVSTLKMSPDLYDRMYEIYNGYLLSVSPFVLNFITKYITASFCSKFSQIRDPIEQNRSTLETLLKGQIIDLVPNLTKTSVAWCEIKSPHVQATDLQEFLQIRKKVHILPGTFFYWDNPEQGGKYLRIALARNTDNFKKGMSLLVEGVREFSESKALINV</sequence>
<dbReference type="InterPro" id="IPR015424">
    <property type="entry name" value="PyrdxlP-dep_Trfase"/>
</dbReference>
<dbReference type="InterPro" id="IPR015421">
    <property type="entry name" value="PyrdxlP-dep_Trfase_major"/>
</dbReference>
<feature type="domain" description="Aminotransferase class I/classII large" evidence="1">
    <location>
        <begin position="106"/>
        <end position="367"/>
    </location>
</feature>
<protein>
    <submittedName>
        <fullName evidence="2">Aminotransferase class I/II-fold pyridoxal phosphate-dependent enzyme</fullName>
    </submittedName>
</protein>
<keyword evidence="2" id="KW-0808">Transferase</keyword>
<dbReference type="Pfam" id="PF00155">
    <property type="entry name" value="Aminotran_1_2"/>
    <property type="match status" value="1"/>
</dbReference>
<dbReference type="AlphaFoldDB" id="A0A7U3NLJ1"/>
<organism evidence="2 3">
    <name type="scientific">Anabaenopsis elenkinii CCIBt3563</name>
    <dbReference type="NCBI Taxonomy" id="2779889"/>
    <lineage>
        <taxon>Bacteria</taxon>
        <taxon>Bacillati</taxon>
        <taxon>Cyanobacteriota</taxon>
        <taxon>Cyanophyceae</taxon>
        <taxon>Nostocales</taxon>
        <taxon>Nodulariaceae</taxon>
        <taxon>Anabaenopsis</taxon>
    </lineage>
</organism>
<dbReference type="EMBL" id="CP063311">
    <property type="protein sequence ID" value="QOV21545.1"/>
    <property type="molecule type" value="Genomic_DNA"/>
</dbReference>
<name>A0A7U3NLJ1_9CYAN</name>
<dbReference type="InterPro" id="IPR004839">
    <property type="entry name" value="Aminotransferase_I/II_large"/>
</dbReference>
<evidence type="ECO:0000313" key="3">
    <source>
        <dbReference type="Proteomes" id="UP000593846"/>
    </source>
</evidence>
<accession>A0A7U3NLJ1</accession>
<evidence type="ECO:0000313" key="2">
    <source>
        <dbReference type="EMBL" id="QOV21545.1"/>
    </source>
</evidence>
<dbReference type="InterPro" id="IPR015422">
    <property type="entry name" value="PyrdxlP-dep_Trfase_small"/>
</dbReference>
<dbReference type="Gene3D" id="3.40.640.10">
    <property type="entry name" value="Type I PLP-dependent aspartate aminotransferase-like (Major domain)"/>
    <property type="match status" value="1"/>
</dbReference>
<keyword evidence="2" id="KW-0032">Aminotransferase</keyword>
<keyword evidence="3" id="KW-1185">Reference proteome</keyword>
<evidence type="ECO:0000259" key="1">
    <source>
        <dbReference type="Pfam" id="PF00155"/>
    </source>
</evidence>
<dbReference type="PANTHER" id="PTHR43510">
    <property type="entry name" value="AMINOTRANSFERASE FUNCTION, HYPOTHETICAL (EUROFUNG)"/>
    <property type="match status" value="1"/>
</dbReference>